<name>A0A1H6KQI4_9FLAO</name>
<evidence type="ECO:0008006" key="3">
    <source>
        <dbReference type="Google" id="ProtNLM"/>
    </source>
</evidence>
<organism evidence="1 2">
    <name type="scientific">Paenimyroides marinum</name>
    <dbReference type="NCBI Taxonomy" id="1159016"/>
    <lineage>
        <taxon>Bacteria</taxon>
        <taxon>Pseudomonadati</taxon>
        <taxon>Bacteroidota</taxon>
        <taxon>Flavobacteriia</taxon>
        <taxon>Flavobacteriales</taxon>
        <taxon>Flavobacteriaceae</taxon>
        <taxon>Paenimyroides</taxon>
    </lineage>
</organism>
<keyword evidence="2" id="KW-1185">Reference proteome</keyword>
<reference evidence="1 2" key="1">
    <citation type="submission" date="2016-10" db="EMBL/GenBank/DDBJ databases">
        <authorList>
            <person name="de Groot N.N."/>
        </authorList>
    </citation>
    <scope>NUCLEOTIDE SEQUENCE [LARGE SCALE GENOMIC DNA]</scope>
    <source>
        <strain evidence="1 2">CGMCC 1.10825</strain>
    </source>
</reference>
<dbReference type="Pfam" id="PF11013">
    <property type="entry name" value="DUF2851"/>
    <property type="match status" value="1"/>
</dbReference>
<gene>
    <name evidence="1" type="ORF">SAMN02927937_01383</name>
</gene>
<dbReference type="Proteomes" id="UP000199634">
    <property type="component" value="Unassembled WGS sequence"/>
</dbReference>
<sequence>MKEDFLHYVWRFKKLNNTPLKTVQGNEIVIKDFGLFLGTHGPDFFNARMYIDKQLWAGNVEIHVNASDWYAHHHEIDPAYENVILHVVWNNDLSVLRANGTEIPTLVLKDYVAENVFNAYHQFKKKPKYIFCEDYINHFNSFDWLLWKEKLMIERLEQFTNRIVQELKQTNNNWEESFYRMLLRNFGLNINGAFFYEIAKKLPLNIVKKERTNEQHLEALFLGTANLLTAETEDYYFRTLQKTYAYLKQKYSLTQVATAPTFYKLRPDNFPTIRLMQFVSFVNQQPFMFDLVRHPESLCVNNQLLGAVVSNYWQTHYVFGKEHKLRKKSITASFYNLLLINTILPFQYVYHQQLGNDVVDEILQHYQSIKPEQNSITDMFKKLQVPLSSSLDSQSVLFLKKNYCDVRRCLNCEIGIKLMNK</sequence>
<dbReference type="AlphaFoldDB" id="A0A1H6KQI4"/>
<protein>
    <recommendedName>
        <fullName evidence="3">DUF2851 family protein</fullName>
    </recommendedName>
</protein>
<evidence type="ECO:0000313" key="2">
    <source>
        <dbReference type="Proteomes" id="UP000199634"/>
    </source>
</evidence>
<dbReference type="STRING" id="1159016.SAMN02927937_01383"/>
<dbReference type="RefSeq" id="WP_091097985.1">
    <property type="nucleotide sequence ID" value="NZ_FNXE01000016.1"/>
</dbReference>
<dbReference type="InterPro" id="IPR021272">
    <property type="entry name" value="DUF2851"/>
</dbReference>
<proteinExistence type="predicted"/>
<evidence type="ECO:0000313" key="1">
    <source>
        <dbReference type="EMBL" id="SEH77871.1"/>
    </source>
</evidence>
<dbReference type="OrthoDB" id="1005072at2"/>
<accession>A0A1H6KQI4</accession>
<dbReference type="EMBL" id="FNXE01000016">
    <property type="protein sequence ID" value="SEH77871.1"/>
    <property type="molecule type" value="Genomic_DNA"/>
</dbReference>